<dbReference type="Proteomes" id="UP000247773">
    <property type="component" value="Genome"/>
</dbReference>
<evidence type="ECO:0000313" key="3">
    <source>
        <dbReference type="Proteomes" id="UP000247773"/>
    </source>
</evidence>
<dbReference type="PANTHER" id="PTHR38418:SF2">
    <property type="entry name" value="SUGAR ISOMERASE, KPSF_GUTQ (AFU_ORTHOLOGUE AFUA_6G08860)"/>
    <property type="match status" value="1"/>
</dbReference>
<protein>
    <recommendedName>
        <fullName evidence="1">SIS domain-containing protein</fullName>
    </recommendedName>
</protein>
<dbReference type="GO" id="GO:1901135">
    <property type="term" value="P:carbohydrate derivative metabolic process"/>
    <property type="evidence" value="ECO:0007669"/>
    <property type="project" value="InterPro"/>
</dbReference>
<dbReference type="PROSITE" id="PS51464">
    <property type="entry name" value="SIS"/>
    <property type="match status" value="1"/>
</dbReference>
<organism evidence="2 3">
    <name type="scientific">Pseudomonas phage PspYZU05</name>
    <dbReference type="NCBI Taxonomy" id="1983556"/>
    <lineage>
        <taxon>Viruses</taxon>
        <taxon>Duplodnaviria</taxon>
        <taxon>Heunggongvirae</taxon>
        <taxon>Uroviricota</taxon>
        <taxon>Caudoviricetes</taxon>
        <taxon>Pantevenvirales</taxon>
        <taxon>Straboviridae</taxon>
        <taxon>Jiangsuvirus</taxon>
        <taxon>Jiangsuvirus pspyzu05</taxon>
    </lineage>
</organism>
<name>A0A2U7NLT3_9CAUD</name>
<evidence type="ECO:0000313" key="2">
    <source>
        <dbReference type="EMBL" id="ASD52028.1"/>
    </source>
</evidence>
<dbReference type="InterPro" id="IPR001347">
    <property type="entry name" value="SIS_dom"/>
</dbReference>
<sequence length="210" mass="23258">METSVLIAQESIDMQSQAILSLKSLVKTQESRYTKILEVLRKPGLSNYESRIIITGIGKNANIAAKASETFASLGIPSMYLNTAHYSHGDAGFIGHNDVVIHISRSGKTEEMLHASKHLRHIRPDVKQFLLHCNSKLSVAISSIFDECFWAGDVIETDDNNLAPTTSTVVLLALIDTFAINLSRERNFTRANFLEYHPGGSLGQMLKKEL</sequence>
<proteinExistence type="predicted"/>
<reference evidence="2 3" key="1">
    <citation type="submission" date="2017-04" db="EMBL/GenBank/DDBJ databases">
        <title>Isolation of lytic bacteriophages infecting Pseudomonas strains for biocontrol of fish and shrimp spoilage during chilled storage.</title>
        <authorList>
            <person name="Yang Z."/>
            <person name="Tao X."/>
            <person name="Gao L."/>
            <person name="Rao S."/>
        </authorList>
    </citation>
    <scope>NUCLEOTIDE SEQUENCE [LARGE SCALE GENOMIC DNA]</scope>
</reference>
<dbReference type="Gene3D" id="3.40.50.10490">
    <property type="entry name" value="Glucose-6-phosphate isomerase like protein, domain 1"/>
    <property type="match status" value="1"/>
</dbReference>
<feature type="domain" description="SIS" evidence="1">
    <location>
        <begin position="36"/>
        <end position="188"/>
    </location>
</feature>
<dbReference type="SUPFAM" id="SSF53697">
    <property type="entry name" value="SIS domain"/>
    <property type="match status" value="1"/>
</dbReference>
<evidence type="ECO:0000259" key="1">
    <source>
        <dbReference type="PROSITE" id="PS51464"/>
    </source>
</evidence>
<keyword evidence="3" id="KW-1185">Reference proteome</keyword>
<gene>
    <name evidence="2" type="ORF">PspYZU05_76</name>
</gene>
<dbReference type="PANTHER" id="PTHR38418">
    <property type="entry name" value="SUGAR ISOMERASE, KPSF/GUTQ (AFU_ORTHOLOGUE AFUA_6G08860)"/>
    <property type="match status" value="1"/>
</dbReference>
<accession>A0A2U7NLT3</accession>
<dbReference type="Pfam" id="PF01380">
    <property type="entry name" value="SIS"/>
    <property type="match status" value="1"/>
</dbReference>
<dbReference type="InterPro" id="IPR046348">
    <property type="entry name" value="SIS_dom_sf"/>
</dbReference>
<dbReference type="GO" id="GO:0097367">
    <property type="term" value="F:carbohydrate derivative binding"/>
    <property type="evidence" value="ECO:0007669"/>
    <property type="project" value="InterPro"/>
</dbReference>
<dbReference type="EMBL" id="KY971610">
    <property type="protein sequence ID" value="ASD52028.1"/>
    <property type="molecule type" value="Genomic_DNA"/>
</dbReference>